<evidence type="ECO:0000256" key="3">
    <source>
        <dbReference type="ARBA" id="ARBA00023163"/>
    </source>
</evidence>
<dbReference type="InterPro" id="IPR053142">
    <property type="entry name" value="PchR_regulatory_protein"/>
</dbReference>
<dbReference type="PROSITE" id="PS00041">
    <property type="entry name" value="HTH_ARAC_FAMILY_1"/>
    <property type="match status" value="1"/>
</dbReference>
<keyword evidence="1" id="KW-0805">Transcription regulation</keyword>
<feature type="transmembrane region" description="Helical" evidence="4">
    <location>
        <begin position="166"/>
        <end position="185"/>
    </location>
</feature>
<name>A0A4U3KR76_9BACT</name>
<evidence type="ECO:0000256" key="2">
    <source>
        <dbReference type="ARBA" id="ARBA00023125"/>
    </source>
</evidence>
<dbReference type="InterPro" id="IPR018062">
    <property type="entry name" value="HTH_AraC-typ_CS"/>
</dbReference>
<dbReference type="Proteomes" id="UP000305848">
    <property type="component" value="Unassembled WGS sequence"/>
</dbReference>
<gene>
    <name evidence="6" type="ORF">FC093_21525</name>
</gene>
<dbReference type="PANTHER" id="PTHR47893:SF1">
    <property type="entry name" value="REGULATORY PROTEIN PCHR"/>
    <property type="match status" value="1"/>
</dbReference>
<dbReference type="SUPFAM" id="SSF46689">
    <property type="entry name" value="Homeodomain-like"/>
    <property type="match status" value="2"/>
</dbReference>
<reference evidence="6 7" key="1">
    <citation type="submission" date="2019-05" db="EMBL/GenBank/DDBJ databases">
        <title>Panacibacter sp. strain 17mud1-8 Genome sequencing and assembly.</title>
        <authorList>
            <person name="Chhetri G."/>
        </authorList>
    </citation>
    <scope>NUCLEOTIDE SEQUENCE [LARGE SCALE GENOMIC DNA]</scope>
    <source>
        <strain evidence="6 7">17mud1-8</strain>
    </source>
</reference>
<comment type="caution">
    <text evidence="6">The sequence shown here is derived from an EMBL/GenBank/DDBJ whole genome shotgun (WGS) entry which is preliminary data.</text>
</comment>
<dbReference type="PANTHER" id="PTHR47893">
    <property type="entry name" value="REGULATORY PROTEIN PCHR"/>
    <property type="match status" value="1"/>
</dbReference>
<dbReference type="AlphaFoldDB" id="A0A4U3KR76"/>
<feature type="domain" description="HTH araC/xylS-type" evidence="5">
    <location>
        <begin position="268"/>
        <end position="366"/>
    </location>
</feature>
<evidence type="ECO:0000313" key="6">
    <source>
        <dbReference type="EMBL" id="TKK64838.1"/>
    </source>
</evidence>
<sequence length="369" mass="41241">MLSLRMRSSTVKGRSSTEFTGYTGWSLWGVLVLCTVKPNSGTMKPLFTAKIPGYMVGQSNTLPDEHIRHYLPGSDILTAAGTFGKISVQQFSLEAFHIYYVALTIEQAVSINLYCSVPLCFSQVVLAQSYEAVIQGIGNIRFKQHAFSVLYMSRLNSCCSFAKGQYLLLVITYPPAILLPVLAYFPGLEALQNRIEKNQPAFLQHTAHPLSAQLTQLVYQLLQVPFIASTRQFHLRNIRSIITVMCAQLNATGTGEPFFSQDDMAVIHATKDFIDAHLDTHYTISQLARKMGINEHKLKKGFKAVTGVGLFGYLLRQRLAIAKAQLEQSNKPVGAIARKAGYRSTANFCIAFRKQYGITPHQFQKQYKR</sequence>
<evidence type="ECO:0000259" key="5">
    <source>
        <dbReference type="PROSITE" id="PS01124"/>
    </source>
</evidence>
<dbReference type="InterPro" id="IPR018060">
    <property type="entry name" value="HTH_AraC"/>
</dbReference>
<dbReference type="Gene3D" id="1.10.10.60">
    <property type="entry name" value="Homeodomain-like"/>
    <property type="match status" value="2"/>
</dbReference>
<accession>A0A4U3KR76</accession>
<organism evidence="6 7">
    <name type="scientific">Ilyomonas limi</name>
    <dbReference type="NCBI Taxonomy" id="2575867"/>
    <lineage>
        <taxon>Bacteria</taxon>
        <taxon>Pseudomonadati</taxon>
        <taxon>Bacteroidota</taxon>
        <taxon>Chitinophagia</taxon>
        <taxon>Chitinophagales</taxon>
        <taxon>Chitinophagaceae</taxon>
        <taxon>Ilyomonas</taxon>
    </lineage>
</organism>
<dbReference type="GO" id="GO:0043565">
    <property type="term" value="F:sequence-specific DNA binding"/>
    <property type="evidence" value="ECO:0007669"/>
    <property type="project" value="InterPro"/>
</dbReference>
<proteinExistence type="predicted"/>
<keyword evidence="4" id="KW-1133">Transmembrane helix</keyword>
<dbReference type="InterPro" id="IPR020449">
    <property type="entry name" value="Tscrpt_reg_AraC-type_HTH"/>
</dbReference>
<keyword evidence="4" id="KW-0812">Transmembrane</keyword>
<evidence type="ECO:0000256" key="1">
    <source>
        <dbReference type="ARBA" id="ARBA00023015"/>
    </source>
</evidence>
<keyword evidence="4" id="KW-0472">Membrane</keyword>
<evidence type="ECO:0000313" key="7">
    <source>
        <dbReference type="Proteomes" id="UP000305848"/>
    </source>
</evidence>
<dbReference type="OrthoDB" id="669939at2"/>
<dbReference type="GO" id="GO:0003700">
    <property type="term" value="F:DNA-binding transcription factor activity"/>
    <property type="evidence" value="ECO:0007669"/>
    <property type="project" value="InterPro"/>
</dbReference>
<dbReference type="InterPro" id="IPR009057">
    <property type="entry name" value="Homeodomain-like_sf"/>
</dbReference>
<keyword evidence="2" id="KW-0238">DNA-binding</keyword>
<dbReference type="EMBL" id="SZQL01000027">
    <property type="protein sequence ID" value="TKK64838.1"/>
    <property type="molecule type" value="Genomic_DNA"/>
</dbReference>
<dbReference type="Pfam" id="PF12833">
    <property type="entry name" value="HTH_18"/>
    <property type="match status" value="1"/>
</dbReference>
<dbReference type="SMART" id="SM00342">
    <property type="entry name" value="HTH_ARAC"/>
    <property type="match status" value="1"/>
</dbReference>
<dbReference type="PRINTS" id="PR00032">
    <property type="entry name" value="HTHARAC"/>
</dbReference>
<keyword evidence="7" id="KW-1185">Reference proteome</keyword>
<evidence type="ECO:0000256" key="4">
    <source>
        <dbReference type="SAM" id="Phobius"/>
    </source>
</evidence>
<dbReference type="PROSITE" id="PS01124">
    <property type="entry name" value="HTH_ARAC_FAMILY_2"/>
    <property type="match status" value="1"/>
</dbReference>
<protein>
    <submittedName>
        <fullName evidence="6">AraC family transcriptional regulator</fullName>
    </submittedName>
</protein>
<keyword evidence="3" id="KW-0804">Transcription</keyword>